<name>A0AA38W748_9ASTR</name>
<evidence type="ECO:0000256" key="2">
    <source>
        <dbReference type="ARBA" id="ARBA00004479"/>
    </source>
</evidence>
<dbReference type="InterPro" id="IPR025875">
    <property type="entry name" value="Leu-rich_rpt_4"/>
</dbReference>
<comment type="caution">
    <text evidence="24">The sequence shown here is derived from an EMBL/GenBank/DDBJ whole genome shotgun (WGS) entry which is preliminary data.</text>
</comment>
<keyword evidence="9 22" id="KW-0732">Signal</keyword>
<comment type="subcellular location">
    <subcellularLocation>
        <location evidence="1">Cell membrane</location>
    </subcellularLocation>
    <subcellularLocation>
        <location evidence="2">Membrane</location>
        <topology evidence="2">Single-pass type I membrane protein</topology>
    </subcellularLocation>
</comment>
<dbReference type="InterPro" id="IPR001611">
    <property type="entry name" value="Leu-rich_rpt"/>
</dbReference>
<keyword evidence="7" id="KW-0808">Transferase</keyword>
<dbReference type="SMART" id="SM00369">
    <property type="entry name" value="LRR_TYP"/>
    <property type="match status" value="6"/>
</dbReference>
<dbReference type="AlphaFoldDB" id="A0AA38W748"/>
<keyword evidence="11 20" id="KW-0547">Nucleotide-binding</keyword>
<dbReference type="PROSITE" id="PS50011">
    <property type="entry name" value="PROTEIN_KINASE_DOM"/>
    <property type="match status" value="1"/>
</dbReference>
<dbReference type="EC" id="2.7.11.1" evidence="3"/>
<dbReference type="PROSITE" id="PS00109">
    <property type="entry name" value="PROTEIN_KINASE_TYR"/>
    <property type="match status" value="1"/>
</dbReference>
<dbReference type="Pfam" id="PF00560">
    <property type="entry name" value="LRR_1"/>
    <property type="match status" value="1"/>
</dbReference>
<dbReference type="Pfam" id="PF23598">
    <property type="entry name" value="LRR_14"/>
    <property type="match status" value="1"/>
</dbReference>
<evidence type="ECO:0000256" key="6">
    <source>
        <dbReference type="ARBA" id="ARBA00022614"/>
    </source>
</evidence>
<gene>
    <name evidence="24" type="ORF">OSB04_030414</name>
</gene>
<feature type="signal peptide" evidence="22">
    <location>
        <begin position="1"/>
        <end position="27"/>
    </location>
</feature>
<keyword evidence="12" id="KW-0418">Kinase</keyword>
<evidence type="ECO:0000256" key="18">
    <source>
        <dbReference type="ARBA" id="ARBA00047899"/>
    </source>
</evidence>
<dbReference type="PROSITE" id="PS00107">
    <property type="entry name" value="PROTEIN_KINASE_ATP"/>
    <property type="match status" value="1"/>
</dbReference>
<evidence type="ECO:0000313" key="24">
    <source>
        <dbReference type="EMBL" id="KAJ9537681.1"/>
    </source>
</evidence>
<comment type="catalytic activity">
    <reaction evidence="18">
        <text>L-threonyl-[protein] + ATP = O-phospho-L-threonyl-[protein] + ADP + H(+)</text>
        <dbReference type="Rhea" id="RHEA:46608"/>
        <dbReference type="Rhea" id="RHEA-COMP:11060"/>
        <dbReference type="Rhea" id="RHEA-COMP:11605"/>
        <dbReference type="ChEBI" id="CHEBI:15378"/>
        <dbReference type="ChEBI" id="CHEBI:30013"/>
        <dbReference type="ChEBI" id="CHEBI:30616"/>
        <dbReference type="ChEBI" id="CHEBI:61977"/>
        <dbReference type="ChEBI" id="CHEBI:456216"/>
        <dbReference type="EC" id="2.7.11.1"/>
    </reaction>
</comment>
<evidence type="ECO:0000256" key="8">
    <source>
        <dbReference type="ARBA" id="ARBA00022692"/>
    </source>
</evidence>
<dbReference type="GO" id="GO:0005524">
    <property type="term" value="F:ATP binding"/>
    <property type="evidence" value="ECO:0007669"/>
    <property type="project" value="UniProtKB-UniRule"/>
</dbReference>
<feature type="chain" id="PRO_5041332031" description="non-specific serine/threonine protein kinase" evidence="22">
    <location>
        <begin position="28"/>
        <end position="758"/>
    </location>
</feature>
<dbReference type="SMART" id="SM00365">
    <property type="entry name" value="LRR_SD22"/>
    <property type="match status" value="5"/>
</dbReference>
<evidence type="ECO:0000256" key="16">
    <source>
        <dbReference type="ARBA" id="ARBA00023170"/>
    </source>
</evidence>
<dbReference type="FunFam" id="3.80.10.10:FF:000095">
    <property type="entry name" value="LRR receptor-like serine/threonine-protein kinase GSO1"/>
    <property type="match status" value="1"/>
</dbReference>
<evidence type="ECO:0000256" key="15">
    <source>
        <dbReference type="ARBA" id="ARBA00023136"/>
    </source>
</evidence>
<dbReference type="InterPro" id="IPR000719">
    <property type="entry name" value="Prot_kinase_dom"/>
</dbReference>
<evidence type="ECO:0000256" key="4">
    <source>
        <dbReference type="ARBA" id="ARBA00022527"/>
    </source>
</evidence>
<evidence type="ECO:0000256" key="9">
    <source>
        <dbReference type="ARBA" id="ARBA00022729"/>
    </source>
</evidence>
<dbReference type="Pfam" id="PF12799">
    <property type="entry name" value="LRR_4"/>
    <property type="match status" value="1"/>
</dbReference>
<dbReference type="Pfam" id="PF00069">
    <property type="entry name" value="Pkinase"/>
    <property type="match status" value="1"/>
</dbReference>
<dbReference type="SUPFAM" id="SSF52058">
    <property type="entry name" value="L domain-like"/>
    <property type="match status" value="1"/>
</dbReference>
<dbReference type="Gene3D" id="3.30.200.20">
    <property type="entry name" value="Phosphorylase Kinase, domain 1"/>
    <property type="match status" value="1"/>
</dbReference>
<evidence type="ECO:0000256" key="11">
    <source>
        <dbReference type="ARBA" id="ARBA00022741"/>
    </source>
</evidence>
<evidence type="ECO:0000259" key="23">
    <source>
        <dbReference type="PROSITE" id="PS50011"/>
    </source>
</evidence>
<proteinExistence type="predicted"/>
<dbReference type="Gene3D" id="3.80.10.10">
    <property type="entry name" value="Ribonuclease Inhibitor"/>
    <property type="match status" value="2"/>
</dbReference>
<organism evidence="24 25">
    <name type="scientific">Centaurea solstitialis</name>
    <name type="common">yellow star-thistle</name>
    <dbReference type="NCBI Taxonomy" id="347529"/>
    <lineage>
        <taxon>Eukaryota</taxon>
        <taxon>Viridiplantae</taxon>
        <taxon>Streptophyta</taxon>
        <taxon>Embryophyta</taxon>
        <taxon>Tracheophyta</taxon>
        <taxon>Spermatophyta</taxon>
        <taxon>Magnoliopsida</taxon>
        <taxon>eudicotyledons</taxon>
        <taxon>Gunneridae</taxon>
        <taxon>Pentapetalae</taxon>
        <taxon>asterids</taxon>
        <taxon>campanulids</taxon>
        <taxon>Asterales</taxon>
        <taxon>Asteraceae</taxon>
        <taxon>Carduoideae</taxon>
        <taxon>Cardueae</taxon>
        <taxon>Centaureinae</taxon>
        <taxon>Centaurea</taxon>
    </lineage>
</organism>
<dbReference type="PANTHER" id="PTHR48053">
    <property type="entry name" value="LEUCINE RICH REPEAT FAMILY PROTEIN, EXPRESSED"/>
    <property type="match status" value="1"/>
</dbReference>
<feature type="domain" description="Protein kinase" evidence="23">
    <location>
        <begin position="490"/>
        <end position="758"/>
    </location>
</feature>
<evidence type="ECO:0000256" key="1">
    <source>
        <dbReference type="ARBA" id="ARBA00004236"/>
    </source>
</evidence>
<dbReference type="EMBL" id="JARYMX010000008">
    <property type="protein sequence ID" value="KAJ9537681.1"/>
    <property type="molecule type" value="Genomic_DNA"/>
</dbReference>
<dbReference type="SUPFAM" id="SSF56112">
    <property type="entry name" value="Protein kinase-like (PK-like)"/>
    <property type="match status" value="1"/>
</dbReference>
<keyword evidence="5" id="KW-0597">Phosphoprotein</keyword>
<dbReference type="GO" id="GO:0004674">
    <property type="term" value="F:protein serine/threonine kinase activity"/>
    <property type="evidence" value="ECO:0007669"/>
    <property type="project" value="UniProtKB-KW"/>
</dbReference>
<keyword evidence="15 21" id="KW-0472">Membrane</keyword>
<keyword evidence="14 21" id="KW-1133">Transmembrane helix</keyword>
<evidence type="ECO:0000256" key="14">
    <source>
        <dbReference type="ARBA" id="ARBA00022989"/>
    </source>
</evidence>
<accession>A0AA38W748</accession>
<keyword evidence="13 20" id="KW-0067">ATP-binding</keyword>
<dbReference type="GO" id="GO:0051707">
    <property type="term" value="P:response to other organism"/>
    <property type="evidence" value="ECO:0007669"/>
    <property type="project" value="UniProtKB-ARBA"/>
</dbReference>
<dbReference type="GO" id="GO:0005886">
    <property type="term" value="C:plasma membrane"/>
    <property type="evidence" value="ECO:0007669"/>
    <property type="project" value="UniProtKB-SubCell"/>
</dbReference>
<keyword evidence="4" id="KW-0723">Serine/threonine-protein kinase</keyword>
<evidence type="ECO:0000256" key="17">
    <source>
        <dbReference type="ARBA" id="ARBA00023180"/>
    </source>
</evidence>
<dbReference type="InterPro" id="IPR032675">
    <property type="entry name" value="LRR_dom_sf"/>
</dbReference>
<keyword evidence="17" id="KW-0325">Glycoprotein</keyword>
<evidence type="ECO:0000256" key="5">
    <source>
        <dbReference type="ARBA" id="ARBA00022553"/>
    </source>
</evidence>
<evidence type="ECO:0000256" key="10">
    <source>
        <dbReference type="ARBA" id="ARBA00022737"/>
    </source>
</evidence>
<dbReference type="PROSITE" id="PS51450">
    <property type="entry name" value="LRR"/>
    <property type="match status" value="1"/>
</dbReference>
<dbReference type="Pfam" id="PF13855">
    <property type="entry name" value="LRR_8"/>
    <property type="match status" value="1"/>
</dbReference>
<dbReference type="GO" id="GO:0006952">
    <property type="term" value="P:defense response"/>
    <property type="evidence" value="ECO:0007669"/>
    <property type="project" value="UniProtKB-ARBA"/>
</dbReference>
<evidence type="ECO:0000313" key="25">
    <source>
        <dbReference type="Proteomes" id="UP001172457"/>
    </source>
</evidence>
<comment type="catalytic activity">
    <reaction evidence="19">
        <text>L-seryl-[protein] + ATP = O-phospho-L-seryl-[protein] + ADP + H(+)</text>
        <dbReference type="Rhea" id="RHEA:17989"/>
        <dbReference type="Rhea" id="RHEA-COMP:9863"/>
        <dbReference type="Rhea" id="RHEA-COMP:11604"/>
        <dbReference type="ChEBI" id="CHEBI:15378"/>
        <dbReference type="ChEBI" id="CHEBI:29999"/>
        <dbReference type="ChEBI" id="CHEBI:30616"/>
        <dbReference type="ChEBI" id="CHEBI:83421"/>
        <dbReference type="ChEBI" id="CHEBI:456216"/>
        <dbReference type="EC" id="2.7.11.1"/>
    </reaction>
</comment>
<dbReference type="InterPro" id="IPR051716">
    <property type="entry name" value="Plant_RL_S/T_kinase"/>
</dbReference>
<dbReference type="FunFam" id="3.30.200.20:FF:000309">
    <property type="entry name" value="Leucine-rich repeat receptor protein kinase MSP1"/>
    <property type="match status" value="1"/>
</dbReference>
<evidence type="ECO:0000256" key="21">
    <source>
        <dbReference type="SAM" id="Phobius"/>
    </source>
</evidence>
<dbReference type="FunFam" id="3.80.10.10:FF:000383">
    <property type="entry name" value="Leucine-rich repeat receptor protein kinase EMS1"/>
    <property type="match status" value="1"/>
</dbReference>
<evidence type="ECO:0000256" key="19">
    <source>
        <dbReference type="ARBA" id="ARBA00048679"/>
    </source>
</evidence>
<keyword evidence="6" id="KW-0433">Leucine-rich repeat</keyword>
<keyword evidence="8 21" id="KW-0812">Transmembrane</keyword>
<keyword evidence="16" id="KW-0675">Receptor</keyword>
<reference evidence="24" key="1">
    <citation type="submission" date="2023-03" db="EMBL/GenBank/DDBJ databases">
        <title>Chromosome-scale reference genome and RAD-based genetic map of yellow starthistle (Centaurea solstitialis) reveal putative structural variation and QTLs associated with invader traits.</title>
        <authorList>
            <person name="Reatini B."/>
            <person name="Cang F.A."/>
            <person name="Jiang Q."/>
            <person name="Mckibben M.T.W."/>
            <person name="Barker M.S."/>
            <person name="Rieseberg L.H."/>
            <person name="Dlugosch K.M."/>
        </authorList>
    </citation>
    <scope>NUCLEOTIDE SEQUENCE</scope>
    <source>
        <strain evidence="24">CAN-66</strain>
        <tissue evidence="24">Leaf</tissue>
    </source>
</reference>
<dbReference type="InterPro" id="IPR017441">
    <property type="entry name" value="Protein_kinase_ATP_BS"/>
</dbReference>
<keyword evidence="10" id="KW-0677">Repeat</keyword>
<evidence type="ECO:0000256" key="12">
    <source>
        <dbReference type="ARBA" id="ARBA00022777"/>
    </source>
</evidence>
<evidence type="ECO:0000256" key="13">
    <source>
        <dbReference type="ARBA" id="ARBA00022840"/>
    </source>
</evidence>
<evidence type="ECO:0000256" key="7">
    <source>
        <dbReference type="ARBA" id="ARBA00022679"/>
    </source>
</evidence>
<dbReference type="PRINTS" id="PR00019">
    <property type="entry name" value="LEURICHRPT"/>
</dbReference>
<keyword evidence="25" id="KW-1185">Reference proteome</keyword>
<dbReference type="FunFam" id="1.10.510.10:FF:000445">
    <property type="entry name" value="MDIS1-interacting receptor like kinase 2"/>
    <property type="match status" value="1"/>
</dbReference>
<dbReference type="InterPro" id="IPR008266">
    <property type="entry name" value="Tyr_kinase_AS"/>
</dbReference>
<feature type="binding site" evidence="20">
    <location>
        <position position="518"/>
    </location>
    <ligand>
        <name>ATP</name>
        <dbReference type="ChEBI" id="CHEBI:30616"/>
    </ligand>
</feature>
<dbReference type="InterPro" id="IPR055414">
    <property type="entry name" value="LRR_R13L4/SHOC2-like"/>
</dbReference>
<evidence type="ECO:0000256" key="22">
    <source>
        <dbReference type="SAM" id="SignalP"/>
    </source>
</evidence>
<dbReference type="Proteomes" id="UP001172457">
    <property type="component" value="Chromosome 8"/>
</dbReference>
<evidence type="ECO:0000256" key="20">
    <source>
        <dbReference type="PROSITE-ProRule" id="PRU10141"/>
    </source>
</evidence>
<evidence type="ECO:0000256" key="3">
    <source>
        <dbReference type="ARBA" id="ARBA00012513"/>
    </source>
</evidence>
<feature type="transmembrane region" description="Helical" evidence="21">
    <location>
        <begin position="423"/>
        <end position="447"/>
    </location>
</feature>
<sequence length="758" mass="84930">MWNTFTSPMQALVLILELVFMLSPTTANNLTEAKALVAAERWRYYGPYVAHCTWPGITCNKEGRVVEIDGVCNLCYNPACQLKWLDFSSFPKLKRLILEGCGLGGRIPEQIGLLSNLNHLSLRGNYVSGKLPVSLSNLTKLVSVDVSNNYLTGTLPSQMGSLKNLVHLYLSQNRFTGPIPSSFGSMVNLTFVDLSRNQLNSSIPSELSNLHCLQTLDLSHNGLDGVIASFSFTNLPRLELLDLSQNNFSGILPSQMGSLKNLVHLDLSQNRFIGPIPPSFGSIINLTFLDLSINKLNSSIPWELGNLTWLETLIVSHNDLTGYLPLTLEYWGYVDLSSNQLSGSIVIHEWCNLKHLDLSMNLISGVIPSELQFCDKLEYLDLSSNNLVGLIPEFLNLQQWKFKNLSHNHLTHNHLTHKRRYKFVLYLDIFLPIMVGFCILVFGYVCYHRRQKAAKKESQPEITRHGDVGFILNYDGRIAYEDFIKATKDFDLKYCIGTGGYGSVYEAKLPNGKTFALKKLHRYEAKQPALDKSFRNEVKVLTNLRHKNIVKLYGFCFHTNCNFLVYEYMENGSLFCALKNVESVQLDWIKRVKIVKDVAHALAYMHHDCIPPIIHRDISSNNVLLNSEMEAFVADFGAARLLNSDSSNQTIIAGTLGYIAPELAYTMVVTEKCDVYSFGVVTLETIGGKHPGELLSSLNLSSGSSTSLADVLDGRLAYPTNGRIQKELLRVYNVALACIVTDPKSRPTMRSVCVELSR</sequence>
<dbReference type="InterPro" id="IPR003591">
    <property type="entry name" value="Leu-rich_rpt_typical-subtyp"/>
</dbReference>
<dbReference type="PANTHER" id="PTHR48053:SF126">
    <property type="entry name" value="MDIS1-INTERACTING RECEPTOR LIKE KINASE 2-LIKE ISOFORM X1"/>
    <property type="match status" value="1"/>
</dbReference>
<dbReference type="InterPro" id="IPR011009">
    <property type="entry name" value="Kinase-like_dom_sf"/>
</dbReference>
<dbReference type="Gene3D" id="1.10.510.10">
    <property type="entry name" value="Transferase(Phosphotransferase) domain 1"/>
    <property type="match status" value="1"/>
</dbReference>
<protein>
    <recommendedName>
        <fullName evidence="3">non-specific serine/threonine protein kinase</fullName>
        <ecNumber evidence="3">2.7.11.1</ecNumber>
    </recommendedName>
</protein>